<dbReference type="OrthoDB" id="12976at2"/>
<keyword evidence="1" id="KW-0732">Signal</keyword>
<comment type="caution">
    <text evidence="2">The sequence shown here is derived from an EMBL/GenBank/DDBJ whole genome shotgun (WGS) entry which is preliminary data.</text>
</comment>
<evidence type="ECO:0000313" key="3">
    <source>
        <dbReference type="Proteomes" id="UP000295096"/>
    </source>
</evidence>
<evidence type="ECO:0000256" key="1">
    <source>
        <dbReference type="SAM" id="SignalP"/>
    </source>
</evidence>
<reference evidence="2 3" key="1">
    <citation type="journal article" date="2016" name="J. Microbiol.">
        <title>Dankookia rubra gen. nov., sp. nov., an alphaproteobacterium isolated from sediment of a shallow stream.</title>
        <authorList>
            <person name="Kim W.H."/>
            <person name="Kim D.H."/>
            <person name="Kang K."/>
            <person name="Ahn T.Y."/>
        </authorList>
    </citation>
    <scope>NUCLEOTIDE SEQUENCE [LARGE SCALE GENOMIC DNA]</scope>
    <source>
        <strain evidence="2 3">JCM30602</strain>
    </source>
</reference>
<dbReference type="EMBL" id="SMSJ01000025">
    <property type="protein sequence ID" value="TDH61191.1"/>
    <property type="molecule type" value="Genomic_DNA"/>
</dbReference>
<feature type="signal peptide" evidence="1">
    <location>
        <begin position="1"/>
        <end position="20"/>
    </location>
</feature>
<sequence length="324" mass="34414">MRRLALLCSVAMLAPGLALAQQFCAIDGQPPAVRPPATVQTAPVNNSDRNVYSVIGAEEIARSPALTRIASKGATLLDLGTDDGIRTVFAYLGESMEVFHVTGSGRYAVRSGRLMDMAEPDPAKRDLTMRRASIIPGVLPAVDMRGQPASQEGAQATAPQAQDGNTVLAQLKKADYGVAGRPDAPRLYAFIDPLCSFSVRLIEALRPHIAAGRIQVAIVPLALIDHETAGRSTPAAQTLLSQPSEAMDSSWRGMVDAVRAKRADTFAPTDEGRSRLARNMALAASLQVQATPTLVWRQADGTPRAQMGGQDIDRVIASLTGAQR</sequence>
<protein>
    <recommendedName>
        <fullName evidence="4">Thiol:disulfide interchange protein DsbG</fullName>
    </recommendedName>
</protein>
<name>A0A4R5QF85_9PROT</name>
<dbReference type="Proteomes" id="UP000295096">
    <property type="component" value="Unassembled WGS sequence"/>
</dbReference>
<feature type="chain" id="PRO_5020320085" description="Thiol:disulfide interchange protein DsbG" evidence="1">
    <location>
        <begin position="21"/>
        <end position="324"/>
    </location>
</feature>
<dbReference type="SUPFAM" id="SSF52833">
    <property type="entry name" value="Thioredoxin-like"/>
    <property type="match status" value="1"/>
</dbReference>
<evidence type="ECO:0008006" key="4">
    <source>
        <dbReference type="Google" id="ProtNLM"/>
    </source>
</evidence>
<organism evidence="2 3">
    <name type="scientific">Dankookia rubra</name>
    <dbReference type="NCBI Taxonomy" id="1442381"/>
    <lineage>
        <taxon>Bacteria</taxon>
        <taxon>Pseudomonadati</taxon>
        <taxon>Pseudomonadota</taxon>
        <taxon>Alphaproteobacteria</taxon>
        <taxon>Acetobacterales</taxon>
        <taxon>Roseomonadaceae</taxon>
        <taxon>Dankookia</taxon>
    </lineage>
</organism>
<dbReference type="Gene3D" id="3.40.30.10">
    <property type="entry name" value="Glutaredoxin"/>
    <property type="match status" value="1"/>
</dbReference>
<keyword evidence="3" id="KW-1185">Reference proteome</keyword>
<dbReference type="RefSeq" id="WP_133290058.1">
    <property type="nucleotide sequence ID" value="NZ_SMSJ01000025.1"/>
</dbReference>
<gene>
    <name evidence="2" type="ORF">E2C06_18305</name>
</gene>
<accession>A0A4R5QF85</accession>
<dbReference type="InterPro" id="IPR036249">
    <property type="entry name" value="Thioredoxin-like_sf"/>
</dbReference>
<dbReference type="AlphaFoldDB" id="A0A4R5QF85"/>
<evidence type="ECO:0000313" key="2">
    <source>
        <dbReference type="EMBL" id="TDH61191.1"/>
    </source>
</evidence>
<proteinExistence type="predicted"/>